<name>A0A4T0FY26_9BASI</name>
<dbReference type="InterPro" id="IPR024761">
    <property type="entry name" value="TFIIIC_delta_N"/>
</dbReference>
<dbReference type="InterPro" id="IPR044230">
    <property type="entry name" value="GTF3C4"/>
</dbReference>
<protein>
    <recommendedName>
        <fullName evidence="1">Transcription factor IIIC 90kDa subunit N-terminal domain-containing protein</fullName>
    </recommendedName>
</protein>
<accession>A0A4T0FY26</accession>
<dbReference type="AlphaFoldDB" id="A0A4T0FY26"/>
<dbReference type="Pfam" id="PF12657">
    <property type="entry name" value="TFIIIC_delta"/>
    <property type="match status" value="1"/>
</dbReference>
<sequence length="789" mass="87968">MGSTGNASDLICVKLDRTPAGPSNAVISPISSNGQISLSLRRRIDVITPNTALLLNKGQAKGIWKPLSKSIQEDAALRSKSSPTQFNLFDTQIPLSEFPPAHMYIDNYQHPTIVEPVADTTSWHSWKSTCWSPANLTSYGGCLLATLTMNCDCFIVAPKVNFYVGKWLPTYDISKRLREHYEDNLSDDEKKDYNLLFSIALKSQISCMAWSANPPTYSMPVAPRDISVLVTGTKGGDLVLWKHLQHGQMELVTVVDTPSDSWISLVTTSVWTTCEDGFTLSVFFMNTDYALYEVVLKHTAHTDTLSIHSEPTLVHASNGQSVTTLTYVDGALLWTTPGSLFIKDTESGVTEIDTENLSMVVGLEKVVDIGIVLWFVDGEIKVIEQSAKQVSRQLSQAATHKQRKLYEEIVNNVYKTRVGKMQSPFVYSARKLANSNGYVWLFHHRSPEDTEYFEEAKLSSVLSFSDGILPQSDKARSQSKASLVQDMSKSLMQLTDIWTSSTREISGVIEKCQEQIDNSDLLNELDTYFDNFVEAYRSVILSNYNPTAFRQLDTAPTSLANRIEQMLSCDLWTMPAFDIVRKVYLLSTQLNIMTNNHAHSLTRFRQRELEATILVAILYIVCQRIQGLAEMQLMPMNCTQVIARLTHTALYLQASPSPLRDLARHIQNCYPGMGDNATPIPEQDVTDPLSLSHAIDLGEICPATDTSIIFDNVRCAASPIIGVDWPRCAVTLNILSDVHVKRSVSSAQMYTDLTFANVDHVDILTAALSYSAKKCLYTNAPFARINDIQ</sequence>
<evidence type="ECO:0000313" key="2">
    <source>
        <dbReference type="EMBL" id="TIA91956.1"/>
    </source>
</evidence>
<organism evidence="2 3">
    <name type="scientific">Wallemia hederae</name>
    <dbReference type="NCBI Taxonomy" id="1540922"/>
    <lineage>
        <taxon>Eukaryota</taxon>
        <taxon>Fungi</taxon>
        <taxon>Dikarya</taxon>
        <taxon>Basidiomycota</taxon>
        <taxon>Wallemiomycotina</taxon>
        <taxon>Wallemiomycetes</taxon>
        <taxon>Wallemiales</taxon>
        <taxon>Wallemiaceae</taxon>
        <taxon>Wallemia</taxon>
    </lineage>
</organism>
<evidence type="ECO:0000313" key="3">
    <source>
        <dbReference type="Proteomes" id="UP000310189"/>
    </source>
</evidence>
<dbReference type="EMBL" id="SPNW01000009">
    <property type="protein sequence ID" value="TIA91956.1"/>
    <property type="molecule type" value="Genomic_DNA"/>
</dbReference>
<comment type="caution">
    <text evidence="2">The sequence shown here is derived from an EMBL/GenBank/DDBJ whole genome shotgun (WGS) entry which is preliminary data.</text>
</comment>
<feature type="domain" description="Transcription factor IIIC 90kDa subunit N-terminal" evidence="1">
    <location>
        <begin position="31"/>
        <end position="339"/>
    </location>
</feature>
<dbReference type="PANTHER" id="PTHR15496:SF2">
    <property type="entry name" value="GENERAL TRANSCRIPTION FACTOR 3C POLYPEPTIDE 4"/>
    <property type="match status" value="1"/>
</dbReference>
<dbReference type="GO" id="GO:0006384">
    <property type="term" value="P:transcription initiation at RNA polymerase III promoter"/>
    <property type="evidence" value="ECO:0007669"/>
    <property type="project" value="InterPro"/>
</dbReference>
<keyword evidence="3" id="KW-1185">Reference proteome</keyword>
<dbReference type="GO" id="GO:0004402">
    <property type="term" value="F:histone acetyltransferase activity"/>
    <property type="evidence" value="ECO:0007669"/>
    <property type="project" value="InterPro"/>
</dbReference>
<reference evidence="2 3" key="1">
    <citation type="submission" date="2019-03" db="EMBL/GenBank/DDBJ databases">
        <title>Sequencing 23 genomes of Wallemia ichthyophaga.</title>
        <authorList>
            <person name="Gostincar C."/>
        </authorList>
    </citation>
    <scope>NUCLEOTIDE SEQUENCE [LARGE SCALE GENOMIC DNA]</scope>
    <source>
        <strain evidence="2 3">EXF-5753</strain>
    </source>
</reference>
<gene>
    <name evidence="2" type="ORF">E3P99_00816</name>
</gene>
<proteinExistence type="predicted"/>
<dbReference type="OrthoDB" id="421374at2759"/>
<dbReference type="PANTHER" id="PTHR15496">
    <property type="entry name" value="GENERAL TRANSCRIPTION FACTOR 3C POLYPEPTIDE 4 FAMILY"/>
    <property type="match status" value="1"/>
</dbReference>
<evidence type="ECO:0000259" key="1">
    <source>
        <dbReference type="Pfam" id="PF12657"/>
    </source>
</evidence>
<dbReference type="GO" id="GO:0000127">
    <property type="term" value="C:transcription factor TFIIIC complex"/>
    <property type="evidence" value="ECO:0007669"/>
    <property type="project" value="InterPro"/>
</dbReference>
<dbReference type="Proteomes" id="UP000310189">
    <property type="component" value="Unassembled WGS sequence"/>
</dbReference>